<organism evidence="2">
    <name type="scientific">marine sediment metagenome</name>
    <dbReference type="NCBI Taxonomy" id="412755"/>
    <lineage>
        <taxon>unclassified sequences</taxon>
        <taxon>metagenomes</taxon>
        <taxon>ecological metagenomes</taxon>
    </lineage>
</organism>
<name>A0A0F9ETW7_9ZZZZ</name>
<evidence type="ECO:0000256" key="1">
    <source>
        <dbReference type="SAM" id="Phobius"/>
    </source>
</evidence>
<feature type="transmembrane region" description="Helical" evidence="1">
    <location>
        <begin position="12"/>
        <end position="33"/>
    </location>
</feature>
<protein>
    <recommendedName>
        <fullName evidence="3">Flp/Fap pilin component</fullName>
    </recommendedName>
</protein>
<evidence type="ECO:0000313" key="2">
    <source>
        <dbReference type="EMBL" id="KKL77464.1"/>
    </source>
</evidence>
<gene>
    <name evidence="2" type="ORF">LCGC14_2034660</name>
</gene>
<keyword evidence="1" id="KW-0812">Transmembrane</keyword>
<feature type="non-terminal residue" evidence="2">
    <location>
        <position position="1"/>
    </location>
</feature>
<evidence type="ECO:0008006" key="3">
    <source>
        <dbReference type="Google" id="ProtNLM"/>
    </source>
</evidence>
<keyword evidence="1" id="KW-1133">Transmembrane helix</keyword>
<keyword evidence="1" id="KW-0472">Membrane</keyword>
<dbReference type="AlphaFoldDB" id="A0A0F9ETW7"/>
<proteinExistence type="predicted"/>
<dbReference type="EMBL" id="LAZR01023742">
    <property type="protein sequence ID" value="KKL77464.1"/>
    <property type="molecule type" value="Genomic_DNA"/>
</dbReference>
<comment type="caution">
    <text evidence="2">The sequence shown here is derived from an EMBL/GenBank/DDBJ whole genome shotgun (WGS) entry which is preliminary data.</text>
</comment>
<accession>A0A0F9ETW7</accession>
<sequence>QHGQALAEYPLILAFIFIAAVLALGFLGLALAGQIDSLAGAFS</sequence>
<reference evidence="2" key="1">
    <citation type="journal article" date="2015" name="Nature">
        <title>Complex archaea that bridge the gap between prokaryotes and eukaryotes.</title>
        <authorList>
            <person name="Spang A."/>
            <person name="Saw J.H."/>
            <person name="Jorgensen S.L."/>
            <person name="Zaremba-Niedzwiedzka K."/>
            <person name="Martijn J."/>
            <person name="Lind A.E."/>
            <person name="van Eijk R."/>
            <person name="Schleper C."/>
            <person name="Guy L."/>
            <person name="Ettema T.J."/>
        </authorList>
    </citation>
    <scope>NUCLEOTIDE SEQUENCE</scope>
</reference>